<dbReference type="Gene3D" id="1.10.357.140">
    <property type="entry name" value="UbiA prenyltransferase"/>
    <property type="match status" value="1"/>
</dbReference>
<protein>
    <submittedName>
        <fullName evidence="8">4-hydroxybenzoate polyprenyltransferase</fullName>
    </submittedName>
</protein>
<dbReference type="Pfam" id="PF01040">
    <property type="entry name" value="UbiA"/>
    <property type="match status" value="1"/>
</dbReference>
<feature type="transmembrane region" description="Helical" evidence="6">
    <location>
        <begin position="248"/>
        <end position="270"/>
    </location>
</feature>
<feature type="transmembrane region" description="Helical" evidence="6">
    <location>
        <begin position="282"/>
        <end position="301"/>
    </location>
</feature>
<gene>
    <name evidence="7" type="ORF">DSM01_3300</name>
    <name evidence="8" type="ORF">SAMN04487999_3257</name>
</gene>
<sequence>MTFFKFIRYKNLLLIALTQILVHYGFLKALDLPTALSDLNFFILSLATLFIAAAGYIINDIQDVAIDRINKPNKTFIPAPFSQNSAFNYYLVLNISGVGLGFLLSYRMGFGNFATLFVLISALLYVYANFLKRVLLLCNLIVSVIVASAIGIVMVFDVIPVLQGNEQQLVNPLSVLKDYAVFALMLNFLREIIKDIEDANGDYAAGIQSLPILLGLERTAKLSAYIAVTYIFTVLGYIYVYLQANVWISLYLVIAVVIPLVFFCIKARYAEKHKHYSFLSKLLKLIMLLGILSLGVLTLTLKY</sequence>
<feature type="transmembrane region" description="Helical" evidence="6">
    <location>
        <begin position="168"/>
        <end position="189"/>
    </location>
</feature>
<keyword evidence="2" id="KW-1003">Cell membrane</keyword>
<dbReference type="InterPro" id="IPR044878">
    <property type="entry name" value="UbiA_sf"/>
</dbReference>
<evidence type="ECO:0000256" key="1">
    <source>
        <dbReference type="ARBA" id="ARBA00004141"/>
    </source>
</evidence>
<dbReference type="PANTHER" id="PTHR42723:SF1">
    <property type="entry name" value="CHLOROPHYLL SYNTHASE, CHLOROPLASTIC"/>
    <property type="match status" value="1"/>
</dbReference>
<organism evidence="8 9">
    <name type="scientific">Leeuwenhoekiella palythoae</name>
    <dbReference type="NCBI Taxonomy" id="573501"/>
    <lineage>
        <taxon>Bacteria</taxon>
        <taxon>Pseudomonadati</taxon>
        <taxon>Bacteroidota</taxon>
        <taxon>Flavobacteriia</taxon>
        <taxon>Flavobacteriales</taxon>
        <taxon>Flavobacteriaceae</taxon>
        <taxon>Leeuwenhoekiella</taxon>
    </lineage>
</organism>
<dbReference type="InterPro" id="IPR000537">
    <property type="entry name" value="UbiA_prenyltransferase"/>
</dbReference>
<reference evidence="9" key="1">
    <citation type="submission" date="2016-11" db="EMBL/GenBank/DDBJ databases">
        <authorList>
            <person name="Varghese N."/>
            <person name="Submissions S."/>
        </authorList>
    </citation>
    <scope>NUCLEOTIDE SEQUENCE [LARGE SCALE GENOMIC DNA]</scope>
    <source>
        <strain evidence="9">DSM 19859</strain>
    </source>
</reference>
<dbReference type="RefSeq" id="WP_072984876.1">
    <property type="nucleotide sequence ID" value="NZ_FQXT01000006.1"/>
</dbReference>
<keyword evidence="5 6" id="KW-0472">Membrane</keyword>
<dbReference type="GO" id="GO:0016765">
    <property type="term" value="F:transferase activity, transferring alkyl or aryl (other than methyl) groups"/>
    <property type="evidence" value="ECO:0007669"/>
    <property type="project" value="InterPro"/>
</dbReference>
<dbReference type="InterPro" id="IPR050475">
    <property type="entry name" value="Prenyltransferase_related"/>
</dbReference>
<dbReference type="GO" id="GO:0016020">
    <property type="term" value="C:membrane"/>
    <property type="evidence" value="ECO:0007669"/>
    <property type="project" value="UniProtKB-SubCell"/>
</dbReference>
<evidence type="ECO:0000256" key="3">
    <source>
        <dbReference type="ARBA" id="ARBA00022692"/>
    </source>
</evidence>
<feature type="transmembrane region" description="Helical" evidence="6">
    <location>
        <begin position="222"/>
        <end position="242"/>
    </location>
</feature>
<name>A0A1M5ZLX5_9FLAO</name>
<reference evidence="7 10" key="3">
    <citation type="submission" date="2018-07" db="EMBL/GenBank/DDBJ databases">
        <title>Leeuwenhoekiella genomics.</title>
        <authorList>
            <person name="Tahon G."/>
            <person name="Willems A."/>
        </authorList>
    </citation>
    <scope>NUCLEOTIDE SEQUENCE [LARGE SCALE GENOMIC DNA]</scope>
    <source>
        <strain evidence="7 10">LMG 24856</strain>
    </source>
</reference>
<dbReference type="NCBIfam" id="NF009512">
    <property type="entry name" value="PRK12872.1-1"/>
    <property type="match status" value="1"/>
</dbReference>
<comment type="subcellular location">
    <subcellularLocation>
        <location evidence="1">Membrane</location>
        <topology evidence="1">Multi-pass membrane protein</topology>
    </subcellularLocation>
</comment>
<dbReference type="EMBL" id="FQXT01000006">
    <property type="protein sequence ID" value="SHI25162.1"/>
    <property type="molecule type" value="Genomic_DNA"/>
</dbReference>
<evidence type="ECO:0000256" key="4">
    <source>
        <dbReference type="ARBA" id="ARBA00022989"/>
    </source>
</evidence>
<keyword evidence="3 6" id="KW-0812">Transmembrane</keyword>
<reference evidence="8" key="2">
    <citation type="submission" date="2016-11" db="EMBL/GenBank/DDBJ databases">
        <authorList>
            <person name="Jaros S."/>
            <person name="Januszkiewicz K."/>
            <person name="Wedrychowicz H."/>
        </authorList>
    </citation>
    <scope>NUCLEOTIDE SEQUENCE [LARGE SCALE GENOMIC DNA]</scope>
    <source>
        <strain evidence="8">DSM 19859</strain>
    </source>
</reference>
<dbReference type="Proteomes" id="UP000184240">
    <property type="component" value="Unassembled WGS sequence"/>
</dbReference>
<feature type="transmembrane region" description="Helical" evidence="6">
    <location>
        <begin position="87"/>
        <end position="104"/>
    </location>
</feature>
<evidence type="ECO:0000256" key="5">
    <source>
        <dbReference type="ARBA" id="ARBA00023136"/>
    </source>
</evidence>
<evidence type="ECO:0000313" key="9">
    <source>
        <dbReference type="Proteomes" id="UP000184240"/>
    </source>
</evidence>
<dbReference type="PANTHER" id="PTHR42723">
    <property type="entry name" value="CHLOROPHYLL SYNTHASE"/>
    <property type="match status" value="1"/>
</dbReference>
<evidence type="ECO:0000313" key="7">
    <source>
        <dbReference type="EMBL" id="RXG26981.1"/>
    </source>
</evidence>
<keyword evidence="8" id="KW-0808">Transferase</keyword>
<evidence type="ECO:0000256" key="2">
    <source>
        <dbReference type="ARBA" id="ARBA00022475"/>
    </source>
</evidence>
<proteinExistence type="predicted"/>
<accession>A0A1M5ZLX5</accession>
<keyword evidence="4 6" id="KW-1133">Transmembrane helix</keyword>
<feature type="transmembrane region" description="Helical" evidence="6">
    <location>
        <begin position="110"/>
        <end position="127"/>
    </location>
</feature>
<feature type="transmembrane region" description="Helical" evidence="6">
    <location>
        <begin position="39"/>
        <end position="58"/>
    </location>
</feature>
<dbReference type="AlphaFoldDB" id="A0A1M5ZLX5"/>
<dbReference type="Proteomes" id="UP000290037">
    <property type="component" value="Unassembled WGS sequence"/>
</dbReference>
<dbReference type="Gene3D" id="1.20.120.1780">
    <property type="entry name" value="UbiA prenyltransferase"/>
    <property type="match status" value="1"/>
</dbReference>
<evidence type="ECO:0000256" key="6">
    <source>
        <dbReference type="SAM" id="Phobius"/>
    </source>
</evidence>
<evidence type="ECO:0000313" key="8">
    <source>
        <dbReference type="EMBL" id="SHI25162.1"/>
    </source>
</evidence>
<dbReference type="STRING" id="573501.SAMN04487999_3257"/>
<feature type="transmembrane region" description="Helical" evidence="6">
    <location>
        <begin position="134"/>
        <end position="156"/>
    </location>
</feature>
<keyword evidence="10" id="KW-1185">Reference proteome</keyword>
<dbReference type="CDD" id="cd13961">
    <property type="entry name" value="PT_UbiA_DGGGPS"/>
    <property type="match status" value="1"/>
</dbReference>
<evidence type="ECO:0000313" key="10">
    <source>
        <dbReference type="Proteomes" id="UP000290037"/>
    </source>
</evidence>
<dbReference type="EMBL" id="QOVN01000010">
    <property type="protein sequence ID" value="RXG26981.1"/>
    <property type="molecule type" value="Genomic_DNA"/>
</dbReference>